<dbReference type="Proteomes" id="UP000006727">
    <property type="component" value="Chromosome 2"/>
</dbReference>
<dbReference type="GO" id="GO:0071821">
    <property type="term" value="C:FANCM-MHF complex"/>
    <property type="evidence" value="ECO:0000318"/>
    <property type="project" value="GO_Central"/>
</dbReference>
<dbReference type="GO" id="GO:0046982">
    <property type="term" value="F:protein heterodimerization activity"/>
    <property type="evidence" value="ECO:0007669"/>
    <property type="project" value="InterPro"/>
</dbReference>
<comment type="similarity">
    <text evidence="1">Belongs to the TAF9 family. CENP-S/MHF1 subfamily.</text>
</comment>
<proteinExistence type="inferred from homology"/>
<evidence type="ECO:0000256" key="5">
    <source>
        <dbReference type="SAM" id="MobiDB-lite"/>
    </source>
</evidence>
<evidence type="ECO:0008006" key="9">
    <source>
        <dbReference type="Google" id="ProtNLM"/>
    </source>
</evidence>
<evidence type="ECO:0000256" key="2">
    <source>
        <dbReference type="ARBA" id="ARBA00022763"/>
    </source>
</evidence>
<dbReference type="CDD" id="cd22919">
    <property type="entry name" value="HFD_CENP-S"/>
    <property type="match status" value="1"/>
</dbReference>
<dbReference type="EnsemblPlants" id="Pp3c2_1780V3.1">
    <property type="protein sequence ID" value="PAC:32935014.CDS.1"/>
    <property type="gene ID" value="Pp3c2_1780"/>
</dbReference>
<keyword evidence="4" id="KW-0234">DNA repair</keyword>
<protein>
    <recommendedName>
        <fullName evidence="9">Centromere protein S</fullName>
    </recommendedName>
</protein>
<reference evidence="6 8" key="2">
    <citation type="journal article" date="2018" name="Plant J.">
        <title>The Physcomitrella patens chromosome-scale assembly reveals moss genome structure and evolution.</title>
        <authorList>
            <person name="Lang D."/>
            <person name="Ullrich K.K."/>
            <person name="Murat F."/>
            <person name="Fuchs J."/>
            <person name="Jenkins J."/>
            <person name="Haas F.B."/>
            <person name="Piednoel M."/>
            <person name="Gundlach H."/>
            <person name="Van Bel M."/>
            <person name="Meyberg R."/>
            <person name="Vives C."/>
            <person name="Morata J."/>
            <person name="Symeonidi A."/>
            <person name="Hiss M."/>
            <person name="Muchero W."/>
            <person name="Kamisugi Y."/>
            <person name="Saleh O."/>
            <person name="Blanc G."/>
            <person name="Decker E.L."/>
            <person name="van Gessel N."/>
            <person name="Grimwood J."/>
            <person name="Hayes R.D."/>
            <person name="Graham S.W."/>
            <person name="Gunter L.E."/>
            <person name="McDaniel S.F."/>
            <person name="Hoernstein S.N.W."/>
            <person name="Larsson A."/>
            <person name="Li F.W."/>
            <person name="Perroud P.F."/>
            <person name="Phillips J."/>
            <person name="Ranjan P."/>
            <person name="Rokshar D.S."/>
            <person name="Rothfels C.J."/>
            <person name="Schneider L."/>
            <person name="Shu S."/>
            <person name="Stevenson D.W."/>
            <person name="Thummler F."/>
            <person name="Tillich M."/>
            <person name="Villarreal Aguilar J.C."/>
            <person name="Widiez T."/>
            <person name="Wong G.K."/>
            <person name="Wymore A."/>
            <person name="Zhang Y."/>
            <person name="Zimmer A.D."/>
            <person name="Quatrano R.S."/>
            <person name="Mayer K.F.X."/>
            <person name="Goodstein D."/>
            <person name="Casacuberta J.M."/>
            <person name="Vandepoele K."/>
            <person name="Reski R."/>
            <person name="Cuming A.C."/>
            <person name="Tuskan G.A."/>
            <person name="Maumus F."/>
            <person name="Salse J."/>
            <person name="Schmutz J."/>
            <person name="Rensing S.A."/>
        </authorList>
    </citation>
    <scope>NUCLEOTIDE SEQUENCE [LARGE SCALE GENOMIC DNA]</scope>
    <source>
        <strain evidence="7 8">cv. Gransden 2004</strain>
    </source>
</reference>
<dbReference type="InParanoid" id="A0A2K1KZR3"/>
<evidence type="ECO:0000256" key="1">
    <source>
        <dbReference type="ARBA" id="ARBA00006612"/>
    </source>
</evidence>
<dbReference type="AlphaFoldDB" id="A0A2K1KZR3"/>
<dbReference type="InterPro" id="IPR009072">
    <property type="entry name" value="Histone-fold"/>
</dbReference>
<evidence type="ECO:0000256" key="3">
    <source>
        <dbReference type="ARBA" id="ARBA00023125"/>
    </source>
</evidence>
<keyword evidence="2" id="KW-0227">DNA damage</keyword>
<evidence type="ECO:0000313" key="7">
    <source>
        <dbReference type="EnsemblPlants" id="PAC:32935014.CDS.1"/>
    </source>
</evidence>
<dbReference type="InterPro" id="IPR029003">
    <property type="entry name" value="CENP-S/Mhf1"/>
</dbReference>
<sequence length="142" mass="15747">MESGAGGERTRDSDGDCDMEEYGQLQQQLHSSKMRLHDRLQVATIATAERTAHKCGMKVSSRVMSALTDLTFKFAERLAVDAELFAQHAGRKKVDTDDVLLVARRNEDVLASLRLLAQSFAKSKEKGPEKKRKKAVADVPDT</sequence>
<name>A0A2K1KZR3_PHYPA</name>
<dbReference type="GO" id="GO:0003677">
    <property type="term" value="F:DNA binding"/>
    <property type="evidence" value="ECO:0007669"/>
    <property type="project" value="UniProtKB-KW"/>
</dbReference>
<dbReference type="GO" id="GO:0003682">
    <property type="term" value="F:chromatin binding"/>
    <property type="evidence" value="ECO:0000318"/>
    <property type="project" value="GO_Central"/>
</dbReference>
<dbReference type="STRING" id="3218.A0A2K1KZR3"/>
<keyword evidence="3" id="KW-0238">DNA-binding</keyword>
<dbReference type="PaxDb" id="3218-PP1S243_60V6.1"/>
<dbReference type="GO" id="GO:0031297">
    <property type="term" value="P:replication fork processing"/>
    <property type="evidence" value="ECO:0000318"/>
    <property type="project" value="GO_Central"/>
</dbReference>
<dbReference type="EMBL" id="ABEU02000002">
    <property type="protein sequence ID" value="PNR59263.1"/>
    <property type="molecule type" value="Genomic_DNA"/>
</dbReference>
<dbReference type="GO" id="GO:0000712">
    <property type="term" value="P:resolution of meiotic recombination intermediates"/>
    <property type="evidence" value="ECO:0000318"/>
    <property type="project" value="GO_Central"/>
</dbReference>
<reference evidence="6 8" key="1">
    <citation type="journal article" date="2008" name="Science">
        <title>The Physcomitrella genome reveals evolutionary insights into the conquest of land by plants.</title>
        <authorList>
            <person name="Rensing S."/>
            <person name="Lang D."/>
            <person name="Zimmer A."/>
            <person name="Terry A."/>
            <person name="Salamov A."/>
            <person name="Shapiro H."/>
            <person name="Nishiyama T."/>
            <person name="Perroud P.-F."/>
            <person name="Lindquist E."/>
            <person name="Kamisugi Y."/>
            <person name="Tanahashi T."/>
            <person name="Sakakibara K."/>
            <person name="Fujita T."/>
            <person name="Oishi K."/>
            <person name="Shin-I T."/>
            <person name="Kuroki Y."/>
            <person name="Toyoda A."/>
            <person name="Suzuki Y."/>
            <person name="Hashimoto A."/>
            <person name="Yamaguchi K."/>
            <person name="Sugano A."/>
            <person name="Kohara Y."/>
            <person name="Fujiyama A."/>
            <person name="Anterola A."/>
            <person name="Aoki S."/>
            <person name="Ashton N."/>
            <person name="Barbazuk W.B."/>
            <person name="Barker E."/>
            <person name="Bennetzen J."/>
            <person name="Bezanilla M."/>
            <person name="Blankenship R."/>
            <person name="Cho S.H."/>
            <person name="Dutcher S."/>
            <person name="Estelle M."/>
            <person name="Fawcett J.A."/>
            <person name="Gundlach H."/>
            <person name="Hanada K."/>
            <person name="Heyl A."/>
            <person name="Hicks K.A."/>
            <person name="Hugh J."/>
            <person name="Lohr M."/>
            <person name="Mayer K."/>
            <person name="Melkozernov A."/>
            <person name="Murata T."/>
            <person name="Nelson D."/>
            <person name="Pils B."/>
            <person name="Prigge M."/>
            <person name="Reiss B."/>
            <person name="Renner T."/>
            <person name="Rombauts S."/>
            <person name="Rushton P."/>
            <person name="Sanderfoot A."/>
            <person name="Schween G."/>
            <person name="Shiu S.-H."/>
            <person name="Stueber K."/>
            <person name="Theodoulou F.L."/>
            <person name="Tu H."/>
            <person name="Van de Peer Y."/>
            <person name="Verrier P.J."/>
            <person name="Waters E."/>
            <person name="Wood A."/>
            <person name="Yang L."/>
            <person name="Cove D."/>
            <person name="Cuming A."/>
            <person name="Hasebe M."/>
            <person name="Lucas S."/>
            <person name="Mishler D.B."/>
            <person name="Reski R."/>
            <person name="Grigoriev I."/>
            <person name="Quatrano R.S."/>
            <person name="Boore J.L."/>
        </authorList>
    </citation>
    <scope>NUCLEOTIDE SEQUENCE [LARGE SCALE GENOMIC DNA]</scope>
    <source>
        <strain evidence="7 8">cv. Gransden 2004</strain>
    </source>
</reference>
<dbReference type="Gramene" id="Pp3c2_1780V3.1">
    <property type="protein sequence ID" value="PAC:32935014.CDS.1"/>
    <property type="gene ID" value="Pp3c2_1780"/>
</dbReference>
<organism evidence="6">
    <name type="scientific">Physcomitrium patens</name>
    <name type="common">Spreading-leaved earth moss</name>
    <name type="synonym">Physcomitrella patens</name>
    <dbReference type="NCBI Taxonomy" id="3218"/>
    <lineage>
        <taxon>Eukaryota</taxon>
        <taxon>Viridiplantae</taxon>
        <taxon>Streptophyta</taxon>
        <taxon>Embryophyta</taxon>
        <taxon>Bryophyta</taxon>
        <taxon>Bryophytina</taxon>
        <taxon>Bryopsida</taxon>
        <taxon>Funariidae</taxon>
        <taxon>Funariales</taxon>
        <taxon>Funariaceae</taxon>
        <taxon>Physcomitrium</taxon>
    </lineage>
</organism>
<evidence type="ECO:0000313" key="8">
    <source>
        <dbReference type="Proteomes" id="UP000006727"/>
    </source>
</evidence>
<dbReference type="PANTHER" id="PTHR22980:SF0">
    <property type="entry name" value="CENTROMERE PROTEIN S"/>
    <property type="match status" value="1"/>
</dbReference>
<accession>A0A2K1KZR3</accession>
<keyword evidence="8" id="KW-1185">Reference proteome</keyword>
<dbReference type="Pfam" id="PF15630">
    <property type="entry name" value="CENP-S"/>
    <property type="match status" value="1"/>
</dbReference>
<dbReference type="Gene3D" id="1.10.20.10">
    <property type="entry name" value="Histone, subunit A"/>
    <property type="match status" value="1"/>
</dbReference>
<evidence type="ECO:0000313" key="6">
    <source>
        <dbReference type="EMBL" id="PNR59263.1"/>
    </source>
</evidence>
<evidence type="ECO:0000256" key="4">
    <source>
        <dbReference type="ARBA" id="ARBA00023204"/>
    </source>
</evidence>
<reference evidence="7" key="3">
    <citation type="submission" date="2020-12" db="UniProtKB">
        <authorList>
            <consortium name="EnsemblPlants"/>
        </authorList>
    </citation>
    <scope>IDENTIFICATION</scope>
</reference>
<feature type="region of interest" description="Disordered" evidence="5">
    <location>
        <begin position="122"/>
        <end position="142"/>
    </location>
</feature>
<gene>
    <name evidence="6" type="ORF">PHYPA_002054</name>
</gene>
<dbReference type="PANTHER" id="PTHR22980">
    <property type="entry name" value="CORTISTATIN"/>
    <property type="match status" value="1"/>
</dbReference>
<dbReference type="SUPFAM" id="SSF47113">
    <property type="entry name" value="Histone-fold"/>
    <property type="match status" value="1"/>
</dbReference>
<dbReference type="GO" id="GO:0006281">
    <property type="term" value="P:DNA repair"/>
    <property type="evidence" value="ECO:0007669"/>
    <property type="project" value="UniProtKB-KW"/>
</dbReference>